<dbReference type="GO" id="GO:0006302">
    <property type="term" value="P:double-strand break repair"/>
    <property type="evidence" value="ECO:0007669"/>
    <property type="project" value="TreeGrafter"/>
</dbReference>
<keyword evidence="2" id="KW-0235">DNA replication</keyword>
<dbReference type="RefSeq" id="WP_200771906.1">
    <property type="nucleotide sequence ID" value="NZ_CP072329.1"/>
</dbReference>
<dbReference type="Proteomes" id="UP001138780">
    <property type="component" value="Unassembled WGS sequence"/>
</dbReference>
<evidence type="ECO:0000256" key="2">
    <source>
        <dbReference type="ARBA" id="ARBA00022705"/>
    </source>
</evidence>
<dbReference type="EC" id="2.7.7.7" evidence="1"/>
<dbReference type="Pfam" id="PF00476">
    <property type="entry name" value="DNA_pol_A"/>
    <property type="match status" value="1"/>
</dbReference>
<gene>
    <name evidence="6" type="ORF">BTU61_00710</name>
    <name evidence="7" type="ORF">J4854_04910</name>
</gene>
<dbReference type="SUPFAM" id="SSF53098">
    <property type="entry name" value="Ribonuclease H-like"/>
    <property type="match status" value="1"/>
</dbReference>
<dbReference type="CDD" id="cd08642">
    <property type="entry name" value="DNA_pol_A_pol_I_A"/>
    <property type="match status" value="1"/>
</dbReference>
<feature type="domain" description="DNA-directed DNA polymerase family A palm" evidence="5">
    <location>
        <begin position="366"/>
        <end position="610"/>
    </location>
</feature>
<keyword evidence="3" id="KW-0227">DNA damage</keyword>
<dbReference type="GO" id="GO:0003887">
    <property type="term" value="F:DNA-directed DNA polymerase activity"/>
    <property type="evidence" value="ECO:0007669"/>
    <property type="project" value="UniProtKB-EC"/>
</dbReference>
<protein>
    <recommendedName>
        <fullName evidence="1">DNA-directed DNA polymerase</fullName>
        <ecNumber evidence="1">2.7.7.7</ecNumber>
    </recommendedName>
</protein>
<accession>A0A9X0WN07</accession>
<dbReference type="InterPro" id="IPR012337">
    <property type="entry name" value="RNaseH-like_sf"/>
</dbReference>
<keyword evidence="8" id="KW-1185">Reference proteome</keyword>
<dbReference type="InterPro" id="IPR043502">
    <property type="entry name" value="DNA/RNA_pol_sf"/>
</dbReference>
<dbReference type="InterPro" id="IPR002298">
    <property type="entry name" value="DNA_polymerase_A"/>
</dbReference>
<dbReference type="AlphaFoldDB" id="A0A9X0WN07"/>
<dbReference type="Gene3D" id="1.10.150.20">
    <property type="entry name" value="5' to 3' exonuclease, C-terminal subdomain"/>
    <property type="match status" value="1"/>
</dbReference>
<dbReference type="PANTHER" id="PTHR10133:SF27">
    <property type="entry name" value="DNA POLYMERASE NU"/>
    <property type="match status" value="1"/>
</dbReference>
<evidence type="ECO:0000259" key="5">
    <source>
        <dbReference type="SMART" id="SM00482"/>
    </source>
</evidence>
<evidence type="ECO:0000313" key="8">
    <source>
        <dbReference type="Proteomes" id="UP000676511"/>
    </source>
</evidence>
<dbReference type="GO" id="GO:0003677">
    <property type="term" value="F:DNA binding"/>
    <property type="evidence" value="ECO:0007669"/>
    <property type="project" value="InterPro"/>
</dbReference>
<dbReference type="Proteomes" id="UP000676511">
    <property type="component" value="Chromosome"/>
</dbReference>
<evidence type="ECO:0000313" key="9">
    <source>
        <dbReference type="Proteomes" id="UP001138780"/>
    </source>
</evidence>
<reference evidence="6" key="1">
    <citation type="submission" date="2016-12" db="EMBL/GenBank/DDBJ databases">
        <title>Draft genome of Streptococcus lactarius CCUG 66490T type strain.</title>
        <authorList>
            <person name="Salva-Serra F."/>
            <person name="Engstrom-Jakobsson H."/>
            <person name="Thorell K."/>
            <person name="Gomila M."/>
            <person name="Gonzales-Siles L."/>
            <person name="Busquets A."/>
            <person name="Jaen-Luchoro D."/>
            <person name="Karlsson R."/>
            <person name="Kristiansson E."/>
            <person name="Moore E."/>
        </authorList>
    </citation>
    <scope>NUCLEOTIDE SEQUENCE</scope>
    <source>
        <strain evidence="6">CCUG 66490</strain>
    </source>
</reference>
<sequence length="643" mass="72576">MKTLSIDIETYSDVDLTKCGVYRYVDSPAFEILLFAYKEDENETQVVDLAQGVQIPEEILLALLDDAIIKTAFNANFERVCLSKFLGEHLSARSWSCTAVLAASLGLPLSLEGVGRVLNIEEQKMKEGSRLIRYFCLPCKGTKVNGMRERNFPHHAPEDWELFKRYCKRDVEVEQAIRERLRNYPLLESEQFLYQLDQEINDRGIEVDLQLVEQAILCDLSYKEQVTKRAYEISGLENPNSVSQLKGWLEEQGVFMDSLGKKEVTKHLKEAEGEVLEMLKLRLLMSKTSVKKYQAIERCVCSDGRVHGLLQFYGANRTGLWAGRLVQVQNLPQNKLKDLSLARTLVKEGQFETLDTLYDNVPSVLSELIRTAFVPKSGHQFIVADFAAIEARVLAWLSGESWRLDVFEQGGDIYCASASSMFGVPVEKHGVNSHLRQKGKIAELALGYGGSVGALTAMGALDMGLEEEELQPLVNQWRSANPHIVDFWWEIDKVAKQVYETRDPKKIKNLVISYQSGMLFITLPSGRKLAYVKPRMGMNAFGKPGLTYEGIGESKKWTRLETYGPKLVENIVQGIARDLLAYGMVQLEQKGLAIVLHVHDEVVVEVREESVGKVCQLLATKPNWAEGLPLRADGYACEFYKKD</sequence>
<proteinExistence type="predicted"/>
<reference evidence="7 8" key="2">
    <citation type="submission" date="2021-03" db="EMBL/GenBank/DDBJ databases">
        <title>Human Oral Microbial Genomes.</title>
        <authorList>
            <person name="Johnston C.D."/>
            <person name="Chen T."/>
            <person name="Dewhirst F.E."/>
        </authorList>
    </citation>
    <scope>NUCLEOTIDE SEQUENCE [LARGE SCALE GENOMIC DNA]</scope>
    <source>
        <strain evidence="7 8">CCUG 66490</strain>
    </source>
</reference>
<evidence type="ECO:0000256" key="3">
    <source>
        <dbReference type="ARBA" id="ARBA00022763"/>
    </source>
</evidence>
<dbReference type="PANTHER" id="PTHR10133">
    <property type="entry name" value="DNA POLYMERASE I"/>
    <property type="match status" value="1"/>
</dbReference>
<organism evidence="6 9">
    <name type="scientific">Streptococcus lactarius</name>
    <dbReference type="NCBI Taxonomy" id="684066"/>
    <lineage>
        <taxon>Bacteria</taxon>
        <taxon>Bacillati</taxon>
        <taxon>Bacillota</taxon>
        <taxon>Bacilli</taxon>
        <taxon>Lactobacillales</taxon>
        <taxon>Streptococcaceae</taxon>
        <taxon>Streptococcus</taxon>
    </lineage>
</organism>
<evidence type="ECO:0000256" key="1">
    <source>
        <dbReference type="ARBA" id="ARBA00012417"/>
    </source>
</evidence>
<dbReference type="Gene3D" id="3.30.70.370">
    <property type="match status" value="2"/>
</dbReference>
<evidence type="ECO:0000256" key="4">
    <source>
        <dbReference type="ARBA" id="ARBA00049244"/>
    </source>
</evidence>
<evidence type="ECO:0000313" key="7">
    <source>
        <dbReference type="EMBL" id="QUB39787.1"/>
    </source>
</evidence>
<dbReference type="SMART" id="SM00482">
    <property type="entry name" value="POLAc"/>
    <property type="match status" value="1"/>
</dbReference>
<dbReference type="GO" id="GO:0006261">
    <property type="term" value="P:DNA-templated DNA replication"/>
    <property type="evidence" value="ECO:0007669"/>
    <property type="project" value="InterPro"/>
</dbReference>
<evidence type="ECO:0000313" key="6">
    <source>
        <dbReference type="EMBL" id="MBK4778733.1"/>
    </source>
</evidence>
<comment type="catalytic activity">
    <reaction evidence="4">
        <text>DNA(n) + a 2'-deoxyribonucleoside 5'-triphosphate = DNA(n+1) + diphosphate</text>
        <dbReference type="Rhea" id="RHEA:22508"/>
        <dbReference type="Rhea" id="RHEA-COMP:17339"/>
        <dbReference type="Rhea" id="RHEA-COMP:17340"/>
        <dbReference type="ChEBI" id="CHEBI:33019"/>
        <dbReference type="ChEBI" id="CHEBI:61560"/>
        <dbReference type="ChEBI" id="CHEBI:173112"/>
        <dbReference type="EC" id="2.7.7.7"/>
    </reaction>
</comment>
<dbReference type="EMBL" id="CP072329">
    <property type="protein sequence ID" value="QUB39787.1"/>
    <property type="molecule type" value="Genomic_DNA"/>
</dbReference>
<dbReference type="SUPFAM" id="SSF56672">
    <property type="entry name" value="DNA/RNA polymerases"/>
    <property type="match status" value="1"/>
</dbReference>
<name>A0A9X0WN07_9STRE</name>
<dbReference type="InterPro" id="IPR001098">
    <property type="entry name" value="DNA-dir_DNA_pol_A_palm_dom"/>
</dbReference>
<dbReference type="EMBL" id="MRXX01000001">
    <property type="protein sequence ID" value="MBK4778733.1"/>
    <property type="molecule type" value="Genomic_DNA"/>
</dbReference>